<dbReference type="Pfam" id="PF13517">
    <property type="entry name" value="FG-GAP_3"/>
    <property type="match status" value="2"/>
</dbReference>
<dbReference type="Gene3D" id="2.60.40.10">
    <property type="entry name" value="Immunoglobulins"/>
    <property type="match status" value="1"/>
</dbReference>
<dbReference type="Proteomes" id="UP000183085">
    <property type="component" value="Unassembled WGS sequence"/>
</dbReference>
<dbReference type="PANTHER" id="PTHR34512:SF30">
    <property type="entry name" value="OUTER MEMBRANE PROTEIN ASSEMBLY FACTOR BAMB"/>
    <property type="match status" value="1"/>
</dbReference>
<dbReference type="Gene3D" id="2.60.40.4070">
    <property type="match status" value="1"/>
</dbReference>
<evidence type="ECO:0000256" key="1">
    <source>
        <dbReference type="ARBA" id="ARBA00022729"/>
    </source>
</evidence>
<dbReference type="Gene3D" id="2.130.10.10">
    <property type="entry name" value="YVTN repeat-like/Quinoprotein amine dehydrogenase"/>
    <property type="match status" value="2"/>
</dbReference>
<proteinExistence type="predicted"/>
<gene>
    <name evidence="5" type="ORF">AUJ95_04420</name>
</gene>
<feature type="domain" description="Fibronectin type-III" evidence="4">
    <location>
        <begin position="1982"/>
        <end position="2077"/>
    </location>
</feature>
<evidence type="ECO:0000256" key="2">
    <source>
        <dbReference type="SAM" id="MobiDB-lite"/>
    </source>
</evidence>
<dbReference type="InterPro" id="IPR013211">
    <property type="entry name" value="LVIVD"/>
</dbReference>
<dbReference type="PROSITE" id="PS50853">
    <property type="entry name" value="FN3"/>
    <property type="match status" value="1"/>
</dbReference>
<dbReference type="Gene3D" id="2.40.128.630">
    <property type="match status" value="1"/>
</dbReference>
<dbReference type="InterPro" id="IPR013517">
    <property type="entry name" value="FG-GAP"/>
</dbReference>
<name>A0A1J5DWU7_9BACT</name>
<comment type="caution">
    <text evidence="5">The sequence shown here is derived from an EMBL/GenBank/DDBJ whole genome shotgun (WGS) entry which is preliminary data.</text>
</comment>
<feature type="transmembrane region" description="Helical" evidence="3">
    <location>
        <begin position="21"/>
        <end position="43"/>
    </location>
</feature>
<keyword evidence="3" id="KW-0472">Membrane</keyword>
<dbReference type="InterPro" id="IPR018391">
    <property type="entry name" value="PQQ_b-propeller_rpt"/>
</dbReference>
<evidence type="ECO:0000256" key="3">
    <source>
        <dbReference type="SAM" id="Phobius"/>
    </source>
</evidence>
<dbReference type="SUPFAM" id="SSF49265">
    <property type="entry name" value="Fibronectin type III"/>
    <property type="match status" value="1"/>
</dbReference>
<keyword evidence="3" id="KW-0812">Transmembrane</keyword>
<accession>A0A1J5DWU7</accession>
<dbReference type="Gene3D" id="2.130.10.130">
    <property type="entry name" value="Integrin alpha, N-terminal"/>
    <property type="match status" value="2"/>
</dbReference>
<dbReference type="InterPro" id="IPR013783">
    <property type="entry name" value="Ig-like_fold"/>
</dbReference>
<dbReference type="InterPro" id="IPR015943">
    <property type="entry name" value="WD40/YVTN_repeat-like_dom_sf"/>
</dbReference>
<reference evidence="5 6" key="1">
    <citation type="journal article" date="2016" name="Environ. Microbiol.">
        <title>Genomic resolution of a cold subsurface aquifer community provides metabolic insights for novel microbes adapted to high CO concentrations.</title>
        <authorList>
            <person name="Probst A.J."/>
            <person name="Castelle C.J."/>
            <person name="Singh A."/>
            <person name="Brown C.T."/>
            <person name="Anantharaman K."/>
            <person name="Sharon I."/>
            <person name="Hug L.A."/>
            <person name="Burstein D."/>
            <person name="Emerson J.B."/>
            <person name="Thomas B.C."/>
            <person name="Banfield J.F."/>
        </authorList>
    </citation>
    <scope>NUCLEOTIDE SEQUENCE [LARGE SCALE GENOMIC DNA]</scope>
    <source>
        <strain evidence="5">CG2_30_40_21</strain>
    </source>
</reference>
<dbReference type="InterPro" id="IPR028994">
    <property type="entry name" value="Integrin_alpha_N"/>
</dbReference>
<protein>
    <recommendedName>
        <fullName evidence="4">Fibronectin type-III domain-containing protein</fullName>
    </recommendedName>
</protein>
<dbReference type="Pfam" id="PF01345">
    <property type="entry name" value="DUF11"/>
    <property type="match status" value="1"/>
</dbReference>
<dbReference type="SUPFAM" id="SSF50998">
    <property type="entry name" value="Quinoprotein alcohol dehydrogenase-like"/>
    <property type="match status" value="2"/>
</dbReference>
<dbReference type="SMART" id="SM00564">
    <property type="entry name" value="PQQ"/>
    <property type="match status" value="8"/>
</dbReference>
<dbReference type="InterPro" id="IPR003961">
    <property type="entry name" value="FN3_dom"/>
</dbReference>
<keyword evidence="3" id="KW-1133">Transmembrane helix</keyword>
<dbReference type="Gene3D" id="2.40.10.480">
    <property type="match status" value="1"/>
</dbReference>
<evidence type="ECO:0000313" key="5">
    <source>
        <dbReference type="EMBL" id="OIP40589.1"/>
    </source>
</evidence>
<dbReference type="SUPFAM" id="SSF69318">
    <property type="entry name" value="Integrin alpha N-terminal domain"/>
    <property type="match status" value="3"/>
</dbReference>
<dbReference type="PANTHER" id="PTHR34512">
    <property type="entry name" value="CELL SURFACE PROTEIN"/>
    <property type="match status" value="1"/>
</dbReference>
<evidence type="ECO:0000313" key="6">
    <source>
        <dbReference type="Proteomes" id="UP000183085"/>
    </source>
</evidence>
<dbReference type="InterPro" id="IPR036116">
    <property type="entry name" value="FN3_sf"/>
</dbReference>
<organism evidence="5 6">
    <name type="scientific">Candidatus Desantisbacteria bacterium CG2_30_40_21</name>
    <dbReference type="NCBI Taxonomy" id="1817895"/>
    <lineage>
        <taxon>Bacteria</taxon>
        <taxon>Candidatus Desantisiibacteriota</taxon>
    </lineage>
</organism>
<dbReference type="InterPro" id="IPR001434">
    <property type="entry name" value="OmcB-like_DUF11"/>
</dbReference>
<keyword evidence="1" id="KW-0732">Signal</keyword>
<dbReference type="SUPFAM" id="SSF101908">
    <property type="entry name" value="Putative isomerase YbhE"/>
    <property type="match status" value="1"/>
</dbReference>
<sequence>MKQVRILSTIMFSDRDKPCPYVITLIMSAILIIVSYHIAFAALPDFNTPGTITVSELVVGRDGNPAGTGWNSAPCWVDFGPFTSGTITIERDGLKDLFIGDKDGNVWFYENIGTEREPAFGNGFILQTEDDTTVNVGHNATPFLIDWDRDCDLDMIVGNSRGTFYYYENEDGKFQSRGELSRGPVLVAQTSTVGSAQDIFVVGKYAYVAAGEMGLQIFDISNPYKPSLVGGFDSAGSAQGVFVRGNYAYLADGKEGLRVVNITDPKSPKETGGLAPRNPQGAKKPQGDEGVQPGATDVYVVGNYAFVACSIGGLQIVDVTDPTKPNAGKENRHGFDVPVGGIANGVYVVSNHVYVAAGNAGLQVLEVQDFFPTVGTTSSIGITGSKGIVQLGVVDTPGCAMDVWIKPDISEQYVYVADEKGGLQIIDVGDGQTVSNIDMTAAAIVSSIAFEDAQNVFVKRQQGTDTTIAYVSDGANGFQMVNVTDPTAPERIDGASYNTKDYTSAVWVQDGFIFVADRMAGMAIFDDYNPPNSQAQNLVNVNAFYSSPHIFDLDEDGFCDMLSGDEHGYVWFFHNTGALSNPTFNDGFMIRGSSSSGMLDVGQYSTPWVVDWNGDGVKDLIVGNETGNVLFYEGYEITPLSTDSIKGLIPLATSNRYLAFKSPKNIKVSGRDIDVGRKSCPMIGDWNMDGGLDLIVGDENGNITVLLNTKTWPGEEPEFNASFKIRGSQPKNLWIGEYSVPFVVDWDNDHKKDIIIGDVYGYVTYFRNSGTNTKTPEFSSGFRPQRTGPQGMMDVQVDGNAVPVAFDWDMDGKKDLIVGDFHGKVWLFKNIGTDAAPVFGTPTQMLSNNAPLDVGQYAAPFVCDWNHDGQKDLIVGKESGVCLLFINTGSANGTPTLGTPTILSNTSGDIDVGRFARPWVVDYNGDWLDDLIIGNGDGNIKVYLNMGNEQKPEYAVGINIQCEEIDIDVGQYAAPAIVDWNNDGTLDLLAGHKEGFVQLFTSSSDTETVWIDESITLKTGVNDWPAFRYNAARDGNDPSEALMPPLDMYWTYNTGYPVVSSPVVYGGTIGVCSKNGSVHNIDMYGNGSLFKDTDTSIDSTPIMINDMIYIAGHDGIIRYLDWGGNTTKEWTYPTNAPIQWSSPMIVNGRLYIGCSDYRLYCLSAAMGEFLWSYKTAGIIESSPAVVNGRVYFGSMDGKVYCIDAINGSLKWEYNIGAPIHSTPCIKNNILYIGSQDGKLYAIKTNNGSLVWRSYQTGKPISSSPAINNGSLYFGGEDGMIYSVDALTGNVKWSYYIGSPIHSSPIVVNGIVYIGADNGSIYALNPEANSRDRLLWSYQTKGKISSSPAVANNLLLVTSEDGNCYAFGPKRFVGSSKFASTTGVTPGGTVSYTINITNAGDMGTVSVVDVLNVNLINPENISDGGTVAVLGSRTVITWEIDPQIVNSLSFIITVSPDTVPSMLINNTARIDWLVGSFTIPSVAIRVAGTVTTIKTMIPDKQDISPDEAIEYAITCKNMMGITMRKMTIVDEIDLFLTAIVPLNNGVYNAKTRRITWQISKDIANGEEVRVGFRAKVLPTVANGSIINNDTASFWSIDTGSGTVTAETDWVTVVAPDFSSSIKQVRSPSVIRSGAIITYDIIYNNQGATATEVVIIDKVDDNLSVITSSISQLGVYNPNYRMITWQLGQVDANKSGTLSYKTTVKSPIDSQTQIANNAFISSRQMETQSIIAPTLVAVNQPAFNYSSIEVSPRDGTGPYNIISYTITCVNSGDMNATDVRVIDSLSQYLSIGSLTSQSEVIGGNAIVDLHGNGNQFDSGMVDGNITIRTNNGAWTSKEINLTNYPNVLTLIREINISPAKVKLVYDAAVDRFVLSCQNNGYLVELKETGLLPFFREIKIPTGVYCDSLARYDSLTRDLSWNIGDIPTGSSTTLRFKAQLLPDIGTVTNSAIIYWGTDSSQRVGPVYTNVDTTAPIIGQIPIEGTTDNMDEDADTDGAYKIFWKPWQDPQSGVDMYCLQESIDMKNWGTVSANIIGTQLNYPISGKTKGNTYYYRLKARNHAGIWSAFTPSSDGIKVVDSFEVVRTGTISTVTKDKCRVSIPNDAFAGTITFIIRKVTNPYAIYSAPSMNSAIFDESIVELTALPEAYYGLTTQPIKPIILTLPYPDPDPFNEAEDYNYRIFKLSPSGRWEIVAGKQEVSAGNDTITVSVPSLSFYAVGRVSDSVDDIVVKPNPVRGISDVKFENASGDIWIYNTAGELVHTQHVVGGSPIWNTRNDAGDMVASGIYVFVIENEQGKRKTGVIGIIR</sequence>
<dbReference type="STRING" id="1817895.AUJ95_04420"/>
<feature type="region of interest" description="Disordered" evidence="2">
    <location>
        <begin position="263"/>
        <end position="291"/>
    </location>
</feature>
<dbReference type="InterPro" id="IPR011047">
    <property type="entry name" value="Quinoprotein_ADH-like_sf"/>
</dbReference>
<dbReference type="Pfam" id="PF08309">
    <property type="entry name" value="LVIVD"/>
    <property type="match status" value="5"/>
</dbReference>
<evidence type="ECO:0000259" key="4">
    <source>
        <dbReference type="PROSITE" id="PS50853"/>
    </source>
</evidence>
<dbReference type="Pfam" id="PF13570">
    <property type="entry name" value="Beta-prop_ACSF4"/>
    <property type="match status" value="1"/>
</dbReference>
<dbReference type="InterPro" id="IPR002372">
    <property type="entry name" value="PQQ_rpt_dom"/>
</dbReference>
<dbReference type="EMBL" id="MNYI01000115">
    <property type="protein sequence ID" value="OIP40589.1"/>
    <property type="molecule type" value="Genomic_DNA"/>
</dbReference>